<keyword evidence="5" id="KW-1185">Reference proteome</keyword>
<dbReference type="RefSeq" id="WP_185176620.1">
    <property type="nucleotide sequence ID" value="NZ_CP059404.1"/>
</dbReference>
<proteinExistence type="predicted"/>
<keyword evidence="3" id="KW-1133">Transmembrane helix</keyword>
<protein>
    <submittedName>
        <fullName evidence="4">Uncharacterized protein</fullName>
    </submittedName>
</protein>
<feature type="transmembrane region" description="Helical" evidence="3">
    <location>
        <begin position="6"/>
        <end position="24"/>
    </location>
</feature>
<feature type="region of interest" description="Disordered" evidence="2">
    <location>
        <begin position="111"/>
        <end position="139"/>
    </location>
</feature>
<organism evidence="4 5">
    <name type="scientific">Corynebacterium incognita</name>
    <dbReference type="NCBI Taxonomy" id="2754725"/>
    <lineage>
        <taxon>Bacteria</taxon>
        <taxon>Bacillati</taxon>
        <taxon>Actinomycetota</taxon>
        <taxon>Actinomycetes</taxon>
        <taxon>Mycobacteriales</taxon>
        <taxon>Corynebacteriaceae</taxon>
        <taxon>Corynebacterium</taxon>
    </lineage>
</organism>
<dbReference type="KEGG" id="cik:H0194_04510"/>
<reference evidence="4 5" key="1">
    <citation type="submission" date="2020-07" db="EMBL/GenBank/DDBJ databases">
        <title>Complete genome and description of Corynebacterium incognita strain Marseille-Q3630 sp. nov.</title>
        <authorList>
            <person name="Boxberger M."/>
        </authorList>
    </citation>
    <scope>NUCLEOTIDE SEQUENCE [LARGE SCALE GENOMIC DNA]</scope>
    <source>
        <strain evidence="4 5">Marseille-Q3630</strain>
    </source>
</reference>
<evidence type="ECO:0000256" key="3">
    <source>
        <dbReference type="SAM" id="Phobius"/>
    </source>
</evidence>
<accession>A0A7G7CRN1</accession>
<evidence type="ECO:0000256" key="1">
    <source>
        <dbReference type="SAM" id="Coils"/>
    </source>
</evidence>
<gene>
    <name evidence="4" type="ORF">H0194_04510</name>
</gene>
<dbReference type="AlphaFoldDB" id="A0A7G7CRN1"/>
<sequence length="139" mass="15042">MDFVQIIVAGFGLAGVLGGAFIGLSGRKEETKATETATLIQGQAKRIDSLENRQETTEKLLAETREALTKTQDDLAKTKLDLWALKTVAGELRRALAKAVSWIGDAVEWMNGPRDTAPPSPPDSDAWKELIDGVSPHID</sequence>
<name>A0A7G7CRN1_9CORY</name>
<evidence type="ECO:0000313" key="4">
    <source>
        <dbReference type="EMBL" id="QNE90247.1"/>
    </source>
</evidence>
<keyword evidence="3" id="KW-0812">Transmembrane</keyword>
<evidence type="ECO:0000313" key="5">
    <source>
        <dbReference type="Proteomes" id="UP000515743"/>
    </source>
</evidence>
<feature type="coiled-coil region" evidence="1">
    <location>
        <begin position="47"/>
        <end position="81"/>
    </location>
</feature>
<dbReference type="Proteomes" id="UP000515743">
    <property type="component" value="Chromosome"/>
</dbReference>
<keyword evidence="3" id="KW-0472">Membrane</keyword>
<dbReference type="EMBL" id="CP059404">
    <property type="protein sequence ID" value="QNE90247.1"/>
    <property type="molecule type" value="Genomic_DNA"/>
</dbReference>
<evidence type="ECO:0000256" key="2">
    <source>
        <dbReference type="SAM" id="MobiDB-lite"/>
    </source>
</evidence>
<keyword evidence="1" id="KW-0175">Coiled coil</keyword>